<dbReference type="PANTHER" id="PTHR47810:SF1">
    <property type="entry name" value="DNA LIGASE B"/>
    <property type="match status" value="1"/>
</dbReference>
<dbReference type="GO" id="GO:0006310">
    <property type="term" value="P:DNA recombination"/>
    <property type="evidence" value="ECO:0007669"/>
    <property type="project" value="InterPro"/>
</dbReference>
<dbReference type="SUPFAM" id="SSF50249">
    <property type="entry name" value="Nucleic acid-binding proteins"/>
    <property type="match status" value="1"/>
</dbReference>
<dbReference type="GO" id="GO:0006260">
    <property type="term" value="P:DNA replication"/>
    <property type="evidence" value="ECO:0007669"/>
    <property type="project" value="UniProtKB-KW"/>
</dbReference>
<comment type="cofactor">
    <cofactor evidence="1">
        <name>a divalent metal cation</name>
        <dbReference type="ChEBI" id="CHEBI:60240"/>
    </cofactor>
</comment>
<dbReference type="EMBL" id="BARU01026079">
    <property type="protein sequence ID" value="GAH73888.1"/>
    <property type="molecule type" value="Genomic_DNA"/>
</dbReference>
<evidence type="ECO:0000256" key="4">
    <source>
        <dbReference type="ARBA" id="ARBA00022763"/>
    </source>
</evidence>
<evidence type="ECO:0000259" key="6">
    <source>
        <dbReference type="Pfam" id="PF01068"/>
    </source>
</evidence>
<keyword evidence="4" id="KW-0227">DNA damage</keyword>
<dbReference type="GO" id="GO:0003910">
    <property type="term" value="F:DNA ligase (ATP) activity"/>
    <property type="evidence" value="ECO:0007669"/>
    <property type="project" value="InterPro"/>
</dbReference>
<dbReference type="PANTHER" id="PTHR47810">
    <property type="entry name" value="DNA LIGASE"/>
    <property type="match status" value="1"/>
</dbReference>
<organism evidence="7">
    <name type="scientific">marine sediment metagenome</name>
    <dbReference type="NCBI Taxonomy" id="412755"/>
    <lineage>
        <taxon>unclassified sequences</taxon>
        <taxon>metagenomes</taxon>
        <taxon>ecological metagenomes</taxon>
    </lineage>
</organism>
<keyword evidence="3" id="KW-0235">DNA replication</keyword>
<dbReference type="Gene3D" id="3.30.470.30">
    <property type="entry name" value="DNA ligase/mRNA capping enzyme"/>
    <property type="match status" value="1"/>
</dbReference>
<dbReference type="GO" id="GO:0006281">
    <property type="term" value="P:DNA repair"/>
    <property type="evidence" value="ECO:0007669"/>
    <property type="project" value="UniProtKB-KW"/>
</dbReference>
<dbReference type="InterPro" id="IPR012340">
    <property type="entry name" value="NA-bd_OB-fold"/>
</dbReference>
<evidence type="ECO:0000256" key="1">
    <source>
        <dbReference type="ARBA" id="ARBA00001968"/>
    </source>
</evidence>
<proteinExistence type="predicted"/>
<dbReference type="InterPro" id="IPR050326">
    <property type="entry name" value="NAD_dep_DNA_ligaseB"/>
</dbReference>
<dbReference type="Gene3D" id="2.40.50.140">
    <property type="entry name" value="Nucleic acid-binding proteins"/>
    <property type="match status" value="1"/>
</dbReference>
<keyword evidence="5" id="KW-0234">DNA repair</keyword>
<feature type="domain" description="ATP-dependent DNA ligase family profile" evidence="6">
    <location>
        <begin position="23"/>
        <end position="67"/>
    </location>
</feature>
<dbReference type="Pfam" id="PF01068">
    <property type="entry name" value="DNA_ligase_A_M"/>
    <property type="match status" value="1"/>
</dbReference>
<dbReference type="AlphaFoldDB" id="X1JVS2"/>
<comment type="caution">
    <text evidence="7">The sequence shown here is derived from an EMBL/GenBank/DDBJ whole genome shotgun (WGS) entry which is preliminary data.</text>
</comment>
<gene>
    <name evidence="7" type="ORF">S03H2_41939</name>
</gene>
<dbReference type="GO" id="GO:0005524">
    <property type="term" value="F:ATP binding"/>
    <property type="evidence" value="ECO:0007669"/>
    <property type="project" value="InterPro"/>
</dbReference>
<feature type="non-terminal residue" evidence="7">
    <location>
        <position position="1"/>
    </location>
</feature>
<evidence type="ECO:0000256" key="2">
    <source>
        <dbReference type="ARBA" id="ARBA00022598"/>
    </source>
</evidence>
<evidence type="ECO:0000256" key="5">
    <source>
        <dbReference type="ARBA" id="ARBA00023204"/>
    </source>
</evidence>
<name>X1JVS2_9ZZZZ</name>
<sequence>YNDRITLLNTIVNTLKCLYILYLTPHHRHFAAFYKEVVREGGEGIMLKKLSHPYEGGKRSKGMFKWKKHKDMDCFITGFMPGKGDFAGLVGSLLVSVLKKGKAVEVAAVQPGTLDFRREITTPGGELKDALYSKVVEVSYLTETKNRRLRHAVLVKFRPEKNIYDCEVING</sequence>
<protein>
    <recommendedName>
        <fullName evidence="6">ATP-dependent DNA ligase family profile domain-containing protein</fullName>
    </recommendedName>
</protein>
<accession>X1JVS2</accession>
<reference evidence="7" key="1">
    <citation type="journal article" date="2014" name="Front. Microbiol.">
        <title>High frequency of phylogenetically diverse reductive dehalogenase-homologous genes in deep subseafloor sedimentary metagenomes.</title>
        <authorList>
            <person name="Kawai M."/>
            <person name="Futagami T."/>
            <person name="Toyoda A."/>
            <person name="Takaki Y."/>
            <person name="Nishi S."/>
            <person name="Hori S."/>
            <person name="Arai W."/>
            <person name="Tsubouchi T."/>
            <person name="Morono Y."/>
            <person name="Uchiyama I."/>
            <person name="Ito T."/>
            <person name="Fujiyama A."/>
            <person name="Inagaki F."/>
            <person name="Takami H."/>
        </authorList>
    </citation>
    <scope>NUCLEOTIDE SEQUENCE</scope>
    <source>
        <strain evidence="7">Expedition CK06-06</strain>
    </source>
</reference>
<dbReference type="InterPro" id="IPR012310">
    <property type="entry name" value="DNA_ligase_ATP-dep_cent"/>
</dbReference>
<keyword evidence="2" id="KW-0436">Ligase</keyword>
<evidence type="ECO:0000256" key="3">
    <source>
        <dbReference type="ARBA" id="ARBA00022705"/>
    </source>
</evidence>
<evidence type="ECO:0000313" key="7">
    <source>
        <dbReference type="EMBL" id="GAH73888.1"/>
    </source>
</evidence>